<reference evidence="3" key="1">
    <citation type="submission" date="2023-07" db="EMBL/GenBank/DDBJ databases">
        <title>30 novel species of actinomycetes from the DSMZ collection.</title>
        <authorList>
            <person name="Nouioui I."/>
        </authorList>
    </citation>
    <scope>NUCLEOTIDE SEQUENCE [LARGE SCALE GENOMIC DNA]</scope>
    <source>
        <strain evidence="3">DSM 44743</strain>
    </source>
</reference>
<comment type="caution">
    <text evidence="2">The sequence shown here is derived from an EMBL/GenBank/DDBJ whole genome shotgun (WGS) entry which is preliminary data.</text>
</comment>
<evidence type="ECO:0000313" key="3">
    <source>
        <dbReference type="Proteomes" id="UP001183390"/>
    </source>
</evidence>
<name>A0ABU2M5M5_9ACTN</name>
<keyword evidence="3" id="KW-1185">Reference proteome</keyword>
<evidence type="ECO:0000256" key="1">
    <source>
        <dbReference type="SAM" id="MobiDB-lite"/>
    </source>
</evidence>
<feature type="region of interest" description="Disordered" evidence="1">
    <location>
        <begin position="27"/>
        <end position="54"/>
    </location>
</feature>
<dbReference type="EMBL" id="JAVREP010000001">
    <property type="protein sequence ID" value="MDT0327626.1"/>
    <property type="molecule type" value="Genomic_DNA"/>
</dbReference>
<protein>
    <recommendedName>
        <fullName evidence="4">DUF397 domain-containing protein</fullName>
    </recommendedName>
</protein>
<accession>A0ABU2M5M5</accession>
<proteinExistence type="predicted"/>
<dbReference type="RefSeq" id="WP_311510379.1">
    <property type="nucleotide sequence ID" value="NZ_JAVREP010000001.1"/>
</dbReference>
<dbReference type="Proteomes" id="UP001183390">
    <property type="component" value="Unassembled WGS sequence"/>
</dbReference>
<organism evidence="2 3">
    <name type="scientific">Nocardiopsis lambiniae</name>
    <dbReference type="NCBI Taxonomy" id="3075539"/>
    <lineage>
        <taxon>Bacteria</taxon>
        <taxon>Bacillati</taxon>
        <taxon>Actinomycetota</taxon>
        <taxon>Actinomycetes</taxon>
        <taxon>Streptosporangiales</taxon>
        <taxon>Nocardiopsidaceae</taxon>
        <taxon>Nocardiopsis</taxon>
    </lineage>
</organism>
<gene>
    <name evidence="2" type="ORF">RM479_04295</name>
</gene>
<sequence length="75" mass="8010">MSTVEGHHGRPSATVLTLREEFPGFLVREPRGDRGRPRPMAISTRTTDGGRPEPVVCAGAEELRKAPKAMEGGAA</sequence>
<feature type="compositionally biased region" description="Basic and acidic residues" evidence="1">
    <location>
        <begin position="27"/>
        <end position="36"/>
    </location>
</feature>
<evidence type="ECO:0008006" key="4">
    <source>
        <dbReference type="Google" id="ProtNLM"/>
    </source>
</evidence>
<evidence type="ECO:0000313" key="2">
    <source>
        <dbReference type="EMBL" id="MDT0327626.1"/>
    </source>
</evidence>